<comment type="caution">
    <text evidence="2">The sequence shown here is derived from an EMBL/GenBank/DDBJ whole genome shotgun (WGS) entry which is preliminary data.</text>
</comment>
<dbReference type="RefSeq" id="WP_252851556.1">
    <property type="nucleotide sequence ID" value="NZ_JAMXLR010000024.1"/>
</dbReference>
<protein>
    <submittedName>
        <fullName evidence="2">Pilus assembly protein</fullName>
    </submittedName>
</protein>
<dbReference type="EMBL" id="JAMXLR010000024">
    <property type="protein sequence ID" value="MCO6043449.1"/>
    <property type="molecule type" value="Genomic_DNA"/>
</dbReference>
<organism evidence="2 3">
    <name type="scientific">Aeoliella straminimaris</name>
    <dbReference type="NCBI Taxonomy" id="2954799"/>
    <lineage>
        <taxon>Bacteria</taxon>
        <taxon>Pseudomonadati</taxon>
        <taxon>Planctomycetota</taxon>
        <taxon>Planctomycetia</taxon>
        <taxon>Pirellulales</taxon>
        <taxon>Lacipirellulaceae</taxon>
        <taxon>Aeoliella</taxon>
    </lineage>
</organism>
<evidence type="ECO:0000313" key="3">
    <source>
        <dbReference type="Proteomes" id="UP001155241"/>
    </source>
</evidence>
<evidence type="ECO:0000259" key="1">
    <source>
        <dbReference type="Pfam" id="PF07811"/>
    </source>
</evidence>
<dbReference type="Proteomes" id="UP001155241">
    <property type="component" value="Unassembled WGS sequence"/>
</dbReference>
<evidence type="ECO:0000313" key="2">
    <source>
        <dbReference type="EMBL" id="MCO6043449.1"/>
    </source>
</evidence>
<keyword evidence="3" id="KW-1185">Reference proteome</keyword>
<proteinExistence type="predicted"/>
<reference evidence="2" key="1">
    <citation type="submission" date="2022-06" db="EMBL/GenBank/DDBJ databases">
        <title>Aeoliella straminimaris, a novel planctomycete from sediments.</title>
        <authorList>
            <person name="Vitorino I.R."/>
            <person name="Lage O.M."/>
        </authorList>
    </citation>
    <scope>NUCLEOTIDE SEQUENCE</scope>
    <source>
        <strain evidence="2">ICT_H6.2</strain>
    </source>
</reference>
<gene>
    <name evidence="2" type="ORF">NG895_05975</name>
</gene>
<accession>A0A9X2F7U3</accession>
<sequence length="137" mass="14442">MLAAKPRGRMPSVRKAVAATELAICLPLVAMLLLASIEACGMIYLSHSLAIASYEGARVAINYDSTTAEVNTKCSEMITARRVADGDVDISPPDVKSVPRGQAITVTVSAPCDSNALVPPWFFGGRTLSSSTVMVKE</sequence>
<dbReference type="InterPro" id="IPR012495">
    <property type="entry name" value="TadE-like_dom"/>
</dbReference>
<dbReference type="AlphaFoldDB" id="A0A9X2F7U3"/>
<name>A0A9X2F7U3_9BACT</name>
<feature type="domain" description="TadE-like" evidence="1">
    <location>
        <begin position="17"/>
        <end position="58"/>
    </location>
</feature>
<dbReference type="Pfam" id="PF07811">
    <property type="entry name" value="TadE"/>
    <property type="match status" value="1"/>
</dbReference>